<feature type="region of interest" description="Disordered" evidence="1">
    <location>
        <begin position="1"/>
        <end position="84"/>
    </location>
</feature>
<gene>
    <name evidence="2" type="ORF">BKG61_03930</name>
</gene>
<keyword evidence="3" id="KW-1185">Reference proteome</keyword>
<dbReference type="EMBL" id="MLHV01000002">
    <property type="protein sequence ID" value="OHU07668.1"/>
    <property type="molecule type" value="Genomic_DNA"/>
</dbReference>
<evidence type="ECO:0000313" key="3">
    <source>
        <dbReference type="Proteomes" id="UP000179636"/>
    </source>
</evidence>
<organism evidence="2 3">
    <name type="scientific">Mycobacterium syngnathidarum</name>
    <dbReference type="NCBI Taxonomy" id="1908205"/>
    <lineage>
        <taxon>Bacteria</taxon>
        <taxon>Bacillati</taxon>
        <taxon>Actinomycetota</taxon>
        <taxon>Actinomycetes</taxon>
        <taxon>Mycobacteriales</taxon>
        <taxon>Mycobacteriaceae</taxon>
        <taxon>Mycobacterium</taxon>
    </lineage>
</organism>
<dbReference type="AlphaFoldDB" id="A0A1S1KQW1"/>
<dbReference type="Proteomes" id="UP000179636">
    <property type="component" value="Unassembled WGS sequence"/>
</dbReference>
<evidence type="ECO:0000256" key="1">
    <source>
        <dbReference type="SAM" id="MobiDB-lite"/>
    </source>
</evidence>
<evidence type="ECO:0000313" key="2">
    <source>
        <dbReference type="EMBL" id="OHU07668.1"/>
    </source>
</evidence>
<protein>
    <submittedName>
        <fullName evidence="2">Uncharacterized protein</fullName>
    </submittedName>
</protein>
<proteinExistence type="predicted"/>
<name>A0A1S1KQW1_9MYCO</name>
<accession>A0A1S1KQW1</accession>
<reference evidence="2 3" key="1">
    <citation type="submission" date="2016-10" db="EMBL/GenBank/DDBJ databases">
        <title>Evaluation of Human, Animal and Environmental Mycobacterium chelonae Isolates by Core Genome Phylogenomic Analysis, Targeted Gene Comparison, and Anti-microbial Susceptibility Patterns: A Tale of Mistaken Identities.</title>
        <authorList>
            <person name="Fogelson S.B."/>
            <person name="Camus A.C."/>
            <person name="Lorenz W."/>
            <person name="Vasireddy R."/>
            <person name="Vasireddy S."/>
            <person name="Smith T."/>
            <person name="Brown-Elliott B.A."/>
            <person name="Wallace R.J.Jr."/>
            <person name="Hasan N.A."/>
            <person name="Reischl U."/>
            <person name="Sanchez S."/>
        </authorList>
    </citation>
    <scope>NUCLEOTIDE SEQUENCE [LARGE SCALE GENOMIC DNA]</scope>
    <source>
        <strain evidence="2 3">24999</strain>
    </source>
</reference>
<comment type="caution">
    <text evidence="2">The sequence shown here is derived from an EMBL/GenBank/DDBJ whole genome shotgun (WGS) entry which is preliminary data.</text>
</comment>
<sequence length="112" mass="11555">MCSANRDHPIANGQDRIPVPDHHHRGTGAGAGDHSSQHSLLQRGVEVGGGFVEQKQPCGRPEGPGETEPLSLPQGQADAGTADPGVETVGQIAENLVESGVAAGLLQIIQWP</sequence>